<organism evidence="1 2">
    <name type="scientific">Lentinula aff. lateritia</name>
    <dbReference type="NCBI Taxonomy" id="2804960"/>
    <lineage>
        <taxon>Eukaryota</taxon>
        <taxon>Fungi</taxon>
        <taxon>Dikarya</taxon>
        <taxon>Basidiomycota</taxon>
        <taxon>Agaricomycotina</taxon>
        <taxon>Agaricomycetes</taxon>
        <taxon>Agaricomycetidae</taxon>
        <taxon>Agaricales</taxon>
        <taxon>Marasmiineae</taxon>
        <taxon>Omphalotaceae</taxon>
        <taxon>Lentinula</taxon>
    </lineage>
</organism>
<sequence length="307" mass="35803">MSKRKSDGFASASGAKKMATAHEPNSSLLSSSTSSKENRTLRRAGPYSSALPVSQVVSRMALDNEALKVIKLEAQIKNLQEDCETKLLHIQSLERERNEWMEEKRKLEQKESDIRQMQRAMEDFESRLNKGKCDIEQQDQELKEREAALKEHEMSLRERETSLWTEEAALARKECEDADALYKRWKCARDYHITTIESEKKMRAEIKDERKRLEEYEADVIRREEKNTKKLEEFHELHSLEARRKFVSLQQQLEKAEKSNADLLVLCETVGNILSMPDMYAREPERMVRAAERLAERCKDVYGSTSI</sequence>
<gene>
    <name evidence="1" type="ORF">F5876DRAFT_71425</name>
</gene>
<comment type="caution">
    <text evidence="1">The sequence shown here is derived from an EMBL/GenBank/DDBJ whole genome shotgun (WGS) entry which is preliminary data.</text>
</comment>
<evidence type="ECO:0000313" key="2">
    <source>
        <dbReference type="Proteomes" id="UP001163835"/>
    </source>
</evidence>
<accession>A0ACC1UG85</accession>
<name>A0ACC1UG85_9AGAR</name>
<reference evidence="1" key="1">
    <citation type="submission" date="2022-09" db="EMBL/GenBank/DDBJ databases">
        <title>A Global Phylogenomic Analysis of the Shiitake Genus Lentinula.</title>
        <authorList>
            <consortium name="DOE Joint Genome Institute"/>
            <person name="Sierra-Patev S."/>
            <person name="Min B."/>
            <person name="Naranjo-Ortiz M."/>
            <person name="Looney B."/>
            <person name="Konkel Z."/>
            <person name="Slot J.C."/>
            <person name="Sakamoto Y."/>
            <person name="Steenwyk J.L."/>
            <person name="Rokas A."/>
            <person name="Carro J."/>
            <person name="Camarero S."/>
            <person name="Ferreira P."/>
            <person name="Molpeceres G."/>
            <person name="Ruiz-Duenas F.J."/>
            <person name="Serrano A."/>
            <person name="Henrissat B."/>
            <person name="Drula E."/>
            <person name="Hughes K.W."/>
            <person name="Mata J.L."/>
            <person name="Ishikawa N.K."/>
            <person name="Vargas-Isla R."/>
            <person name="Ushijima S."/>
            <person name="Smith C.A."/>
            <person name="Ahrendt S."/>
            <person name="Andreopoulos W."/>
            <person name="He G."/>
            <person name="Labutti K."/>
            <person name="Lipzen A."/>
            <person name="Ng V."/>
            <person name="Riley R."/>
            <person name="Sandor L."/>
            <person name="Barry K."/>
            <person name="Martinez A.T."/>
            <person name="Xiao Y."/>
            <person name="Gibbons J.G."/>
            <person name="Terashima K."/>
            <person name="Grigoriev I.V."/>
            <person name="Hibbett D.S."/>
        </authorList>
    </citation>
    <scope>NUCLEOTIDE SEQUENCE</scope>
    <source>
        <strain evidence="1">TMI1499</strain>
    </source>
</reference>
<dbReference type="Proteomes" id="UP001163835">
    <property type="component" value="Unassembled WGS sequence"/>
</dbReference>
<keyword evidence="2" id="KW-1185">Reference proteome</keyword>
<evidence type="ECO:0000313" key="1">
    <source>
        <dbReference type="EMBL" id="KAJ3815929.1"/>
    </source>
</evidence>
<proteinExistence type="predicted"/>
<dbReference type="EMBL" id="MU794944">
    <property type="protein sequence ID" value="KAJ3815929.1"/>
    <property type="molecule type" value="Genomic_DNA"/>
</dbReference>
<protein>
    <submittedName>
        <fullName evidence="1">Uncharacterized protein</fullName>
    </submittedName>
</protein>